<keyword evidence="3" id="KW-1003">Cell membrane</keyword>
<name>A0ABN2SRH8_9MICO</name>
<comment type="caution">
    <text evidence="10">The sequence shown here is derived from an EMBL/GenBank/DDBJ whole genome shotgun (WGS) entry which is preliminary data.</text>
</comment>
<feature type="transmembrane region" description="Helical" evidence="8">
    <location>
        <begin position="259"/>
        <end position="279"/>
    </location>
</feature>
<evidence type="ECO:0000256" key="1">
    <source>
        <dbReference type="ARBA" id="ARBA00004651"/>
    </source>
</evidence>
<dbReference type="InterPro" id="IPR000515">
    <property type="entry name" value="MetI-like"/>
</dbReference>
<dbReference type="PROSITE" id="PS50928">
    <property type="entry name" value="ABC_TM1"/>
    <property type="match status" value="1"/>
</dbReference>
<dbReference type="EMBL" id="BAAAPU010000011">
    <property type="protein sequence ID" value="GAA1991294.1"/>
    <property type="molecule type" value="Genomic_DNA"/>
</dbReference>
<evidence type="ECO:0000256" key="4">
    <source>
        <dbReference type="ARBA" id="ARBA00022692"/>
    </source>
</evidence>
<organism evidence="10 11">
    <name type="scientific">Terrabacter lapilli</name>
    <dbReference type="NCBI Taxonomy" id="436231"/>
    <lineage>
        <taxon>Bacteria</taxon>
        <taxon>Bacillati</taxon>
        <taxon>Actinomycetota</taxon>
        <taxon>Actinomycetes</taxon>
        <taxon>Micrococcales</taxon>
        <taxon>Intrasporangiaceae</taxon>
        <taxon>Terrabacter</taxon>
    </lineage>
</organism>
<keyword evidence="11" id="KW-1185">Reference proteome</keyword>
<keyword evidence="5" id="KW-0029">Amino-acid transport</keyword>
<keyword evidence="7 8" id="KW-0472">Membrane</keyword>
<evidence type="ECO:0000256" key="2">
    <source>
        <dbReference type="ARBA" id="ARBA00022448"/>
    </source>
</evidence>
<evidence type="ECO:0000256" key="5">
    <source>
        <dbReference type="ARBA" id="ARBA00022970"/>
    </source>
</evidence>
<feature type="transmembrane region" description="Helical" evidence="8">
    <location>
        <begin position="33"/>
        <end position="51"/>
    </location>
</feature>
<feature type="transmembrane region" description="Helical" evidence="8">
    <location>
        <begin position="112"/>
        <end position="138"/>
    </location>
</feature>
<comment type="similarity">
    <text evidence="8">Belongs to the binding-protein-dependent transport system permease family.</text>
</comment>
<evidence type="ECO:0000259" key="9">
    <source>
        <dbReference type="PROSITE" id="PS50928"/>
    </source>
</evidence>
<dbReference type="CDD" id="cd06261">
    <property type="entry name" value="TM_PBP2"/>
    <property type="match status" value="1"/>
</dbReference>
<dbReference type="InterPro" id="IPR010065">
    <property type="entry name" value="AA_ABC_transptr_permease_3TM"/>
</dbReference>
<dbReference type="InterPro" id="IPR035906">
    <property type="entry name" value="MetI-like_sf"/>
</dbReference>
<dbReference type="PANTHER" id="PTHR30614:SF0">
    <property type="entry name" value="L-CYSTINE TRANSPORT SYSTEM PERMEASE PROTEIN TCYL"/>
    <property type="match status" value="1"/>
</dbReference>
<feature type="transmembrane region" description="Helical" evidence="8">
    <location>
        <begin position="158"/>
        <end position="177"/>
    </location>
</feature>
<comment type="subcellular location">
    <subcellularLocation>
        <location evidence="1 8">Cell membrane</location>
        <topology evidence="1 8">Multi-pass membrane protein</topology>
    </subcellularLocation>
</comment>
<evidence type="ECO:0000256" key="6">
    <source>
        <dbReference type="ARBA" id="ARBA00022989"/>
    </source>
</evidence>
<keyword evidence="4 8" id="KW-0812">Transmembrane</keyword>
<dbReference type="Pfam" id="PF00528">
    <property type="entry name" value="BPD_transp_1"/>
    <property type="match status" value="1"/>
</dbReference>
<feature type="transmembrane region" description="Helical" evidence="8">
    <location>
        <begin position="71"/>
        <end position="100"/>
    </location>
</feature>
<sequence length="313" mass="33194">MAVDSPGGATVRELVRPSSQPLQAVPVRHPGRWVAALAVGVVAVSVVVSLAKNPNLDWGTVGHYLLSDLVLTGLWTTVWLTAAAMAIGVVGGIVVAVMRLSSNPVLRVVSGAFVWVFRGTPVLVQLIFWGFLGAFYPTTTIGVPFTDVVFFTGRTSDLVPATVAALLALGLNEMAYASEIIRAGIQSVDHGQVEAAHSLGMTSGRAMRRIVLPQAMRVIIPPMGNETITMLKTTALVSVISGHDLMSNIQAAYAQNFKVIPLLVVASIWYLVLTTLLSVPQGWLERRFGRGLSTSGPRGGLGRLLTFRSGATS</sequence>
<evidence type="ECO:0000256" key="8">
    <source>
        <dbReference type="RuleBase" id="RU363032"/>
    </source>
</evidence>
<accession>A0ABN2SRH8</accession>
<keyword evidence="2 8" id="KW-0813">Transport</keyword>
<proteinExistence type="inferred from homology"/>
<dbReference type="Proteomes" id="UP001500013">
    <property type="component" value="Unassembled WGS sequence"/>
</dbReference>
<keyword evidence="6 8" id="KW-1133">Transmembrane helix</keyword>
<dbReference type="RefSeq" id="WP_344066126.1">
    <property type="nucleotide sequence ID" value="NZ_BAAAPU010000011.1"/>
</dbReference>
<dbReference type="PANTHER" id="PTHR30614">
    <property type="entry name" value="MEMBRANE COMPONENT OF AMINO ACID ABC TRANSPORTER"/>
    <property type="match status" value="1"/>
</dbReference>
<evidence type="ECO:0000313" key="11">
    <source>
        <dbReference type="Proteomes" id="UP001500013"/>
    </source>
</evidence>
<dbReference type="Gene3D" id="1.10.3720.10">
    <property type="entry name" value="MetI-like"/>
    <property type="match status" value="1"/>
</dbReference>
<evidence type="ECO:0000256" key="7">
    <source>
        <dbReference type="ARBA" id="ARBA00023136"/>
    </source>
</evidence>
<evidence type="ECO:0000313" key="10">
    <source>
        <dbReference type="EMBL" id="GAA1991294.1"/>
    </source>
</evidence>
<gene>
    <name evidence="10" type="ORF">GCM10009817_36760</name>
</gene>
<dbReference type="SUPFAM" id="SSF161098">
    <property type="entry name" value="MetI-like"/>
    <property type="match status" value="1"/>
</dbReference>
<dbReference type="InterPro" id="IPR043429">
    <property type="entry name" value="ArtM/GltK/GlnP/TcyL/YhdX-like"/>
</dbReference>
<feature type="domain" description="ABC transmembrane type-1" evidence="9">
    <location>
        <begin position="74"/>
        <end position="281"/>
    </location>
</feature>
<reference evidence="10 11" key="1">
    <citation type="journal article" date="2019" name="Int. J. Syst. Evol. Microbiol.">
        <title>The Global Catalogue of Microorganisms (GCM) 10K type strain sequencing project: providing services to taxonomists for standard genome sequencing and annotation.</title>
        <authorList>
            <consortium name="The Broad Institute Genomics Platform"/>
            <consortium name="The Broad Institute Genome Sequencing Center for Infectious Disease"/>
            <person name="Wu L."/>
            <person name="Ma J."/>
        </authorList>
    </citation>
    <scope>NUCLEOTIDE SEQUENCE [LARGE SCALE GENOMIC DNA]</scope>
    <source>
        <strain evidence="10 11">JCM 15628</strain>
    </source>
</reference>
<protein>
    <submittedName>
        <fullName evidence="10">Amino acid ABC transporter permease</fullName>
    </submittedName>
</protein>
<dbReference type="NCBIfam" id="TIGR01726">
    <property type="entry name" value="HEQRo_perm_3TM"/>
    <property type="match status" value="1"/>
</dbReference>
<evidence type="ECO:0000256" key="3">
    <source>
        <dbReference type="ARBA" id="ARBA00022475"/>
    </source>
</evidence>